<accession>A0A1M5VDN1</accession>
<dbReference type="AlphaFoldDB" id="A0A1M5VDN1"/>
<keyword evidence="4" id="KW-1185">Reference proteome</keyword>
<dbReference type="Proteomes" id="UP000184079">
    <property type="component" value="Unassembled WGS sequence"/>
</dbReference>
<dbReference type="Gene3D" id="2.40.128.690">
    <property type="entry name" value="YycH protein, domain 3-like"/>
    <property type="match status" value="1"/>
</dbReference>
<dbReference type="EMBL" id="FQXD01000012">
    <property type="protein sequence ID" value="SHH73268.1"/>
    <property type="molecule type" value="Genomic_DNA"/>
</dbReference>
<feature type="domain" description="Regulatory protein YycH-like" evidence="2">
    <location>
        <begin position="41"/>
        <end position="255"/>
    </location>
</feature>
<gene>
    <name evidence="3" type="ORF">SAMN05421807_11258</name>
</gene>
<evidence type="ECO:0000313" key="4">
    <source>
        <dbReference type="Proteomes" id="UP000184079"/>
    </source>
</evidence>
<reference evidence="4" key="1">
    <citation type="submission" date="2016-11" db="EMBL/GenBank/DDBJ databases">
        <authorList>
            <person name="Varghese N."/>
            <person name="Submissions S."/>
        </authorList>
    </citation>
    <scope>NUCLEOTIDE SEQUENCE [LARGE SCALE GENOMIC DNA]</scope>
    <source>
        <strain evidence="4">CGMCC 1.6496</strain>
    </source>
</reference>
<evidence type="ECO:0000259" key="2">
    <source>
        <dbReference type="Pfam" id="PF09648"/>
    </source>
</evidence>
<protein>
    <submittedName>
        <fullName evidence="3">Two-component signal transduction system YycFG, regulatory protein YycI</fullName>
    </submittedName>
</protein>
<sequence>MQWSQIKTLFILCFLILNIYLFVEFMDKQSSIDSYDRTNPNEPTLEEELKQEDIKIRDYHIGVKKDTYMNIAPKTYTETDYRKIKALKNQETELINGSLLVSKFDEPIPLPKQPNNANVSQLLKKYIASSDEYKYYGWDKDANVLLLFQKEKDRTIYYNRYGLILVFLNKDNEMIYYTQTMLGDAQKQGEPSTLYEPMSAIGTLFDQNELYSKDTITNVEYGYYTRIASETGASQVFAPTYKITVNEERNYFVGAVEPYVSMGDNTKFISDTLQNYESVMQQMSNEIEWKKEFLIMVNQIIVEDSIENNRSDFE</sequence>
<dbReference type="InterPro" id="IPR018604">
    <property type="entry name" value="YycI-like"/>
</dbReference>
<keyword evidence="1" id="KW-0812">Transmembrane</keyword>
<dbReference type="OrthoDB" id="2388036at2"/>
<organism evidence="3 4">
    <name type="scientific">Virgibacillus chiguensis</name>
    <dbReference type="NCBI Taxonomy" id="411959"/>
    <lineage>
        <taxon>Bacteria</taxon>
        <taxon>Bacillati</taxon>
        <taxon>Bacillota</taxon>
        <taxon>Bacilli</taxon>
        <taxon>Bacillales</taxon>
        <taxon>Bacillaceae</taxon>
        <taxon>Virgibacillus</taxon>
    </lineage>
</organism>
<proteinExistence type="predicted"/>
<name>A0A1M5VDN1_9BACI</name>
<dbReference type="GO" id="GO:0016020">
    <property type="term" value="C:membrane"/>
    <property type="evidence" value="ECO:0007669"/>
    <property type="project" value="InterPro"/>
</dbReference>
<dbReference type="Pfam" id="PF09648">
    <property type="entry name" value="YycI"/>
    <property type="match status" value="1"/>
</dbReference>
<keyword evidence="1" id="KW-0472">Membrane</keyword>
<keyword evidence="1" id="KW-1133">Transmembrane helix</keyword>
<dbReference type="RefSeq" id="WP_073010490.1">
    <property type="nucleotide sequence ID" value="NZ_FQXD01000012.1"/>
</dbReference>
<evidence type="ECO:0000313" key="3">
    <source>
        <dbReference type="EMBL" id="SHH73268.1"/>
    </source>
</evidence>
<evidence type="ECO:0000256" key="1">
    <source>
        <dbReference type="SAM" id="Phobius"/>
    </source>
</evidence>
<feature type="transmembrane region" description="Helical" evidence="1">
    <location>
        <begin position="6"/>
        <end position="23"/>
    </location>
</feature>